<reference evidence="1 2" key="1">
    <citation type="submission" date="2023-02" db="EMBL/GenBank/DDBJ databases">
        <title>Devosia algicola sp. nov., isolated from the phycosphere of marine algae.</title>
        <authorList>
            <person name="Kim J.M."/>
            <person name="Lee J.K."/>
            <person name="Choi B.J."/>
            <person name="Bayburt H."/>
            <person name="Jeon C.O."/>
        </authorList>
    </citation>
    <scope>NUCLEOTIDE SEQUENCE [LARGE SCALE GENOMIC DNA]</scope>
    <source>
        <strain evidence="1 2">G20-9</strain>
    </source>
</reference>
<dbReference type="PANTHER" id="PTHR34389">
    <property type="entry name" value="L-RHAMNOSE MUTAROTASE"/>
    <property type="match status" value="1"/>
</dbReference>
<evidence type="ECO:0000313" key="2">
    <source>
        <dbReference type="Proteomes" id="UP001220530"/>
    </source>
</evidence>
<protein>
    <submittedName>
        <fullName evidence="1">L-rhamnose mutarotase</fullName>
    </submittedName>
</protein>
<accession>A0ABY7YLX4</accession>
<gene>
    <name evidence="1" type="ORF">PSQ19_14805</name>
</gene>
<keyword evidence="2" id="KW-1185">Reference proteome</keyword>
<dbReference type="SUPFAM" id="SSF54909">
    <property type="entry name" value="Dimeric alpha+beta barrel"/>
    <property type="match status" value="1"/>
</dbReference>
<dbReference type="EMBL" id="CP118246">
    <property type="protein sequence ID" value="WDR01950.1"/>
    <property type="molecule type" value="Genomic_DNA"/>
</dbReference>
<dbReference type="PANTHER" id="PTHR34389:SF2">
    <property type="entry name" value="L-RHAMNOSE MUTAROTASE"/>
    <property type="match status" value="1"/>
</dbReference>
<dbReference type="Proteomes" id="UP001220530">
    <property type="component" value="Chromosome"/>
</dbReference>
<organism evidence="1 2">
    <name type="scientific">Devosia algicola</name>
    <dbReference type="NCBI Taxonomy" id="3026418"/>
    <lineage>
        <taxon>Bacteria</taxon>
        <taxon>Pseudomonadati</taxon>
        <taxon>Pseudomonadota</taxon>
        <taxon>Alphaproteobacteria</taxon>
        <taxon>Hyphomicrobiales</taxon>
        <taxon>Devosiaceae</taxon>
        <taxon>Devosia</taxon>
    </lineage>
</organism>
<dbReference type="RefSeq" id="WP_282218359.1">
    <property type="nucleotide sequence ID" value="NZ_CP118246.1"/>
</dbReference>
<dbReference type="Pfam" id="PF05336">
    <property type="entry name" value="rhaM"/>
    <property type="match status" value="1"/>
</dbReference>
<proteinExistence type="predicted"/>
<dbReference type="InterPro" id="IPR008000">
    <property type="entry name" value="Rham/fucose_mutarotase"/>
</dbReference>
<sequence>MCQTRGKRRTQVQRMGMVLGVKANKIDEYKRLHADVWPEILALLSTHNITNYTIFLKEPENLLFGYWEYTGADFEVDSKAIADDPKNEEWWSVCMPCQQPLEHRKSGEWWAMMEPVFHTD</sequence>
<name>A0ABY7YLX4_9HYPH</name>
<evidence type="ECO:0000313" key="1">
    <source>
        <dbReference type="EMBL" id="WDR01950.1"/>
    </source>
</evidence>
<dbReference type="InterPro" id="IPR011008">
    <property type="entry name" value="Dimeric_a/b-barrel"/>
</dbReference>
<dbReference type="Gene3D" id="3.30.70.100">
    <property type="match status" value="1"/>
</dbReference>